<dbReference type="AlphaFoldDB" id="L9XP96"/>
<name>L9XP96_NATGS</name>
<evidence type="ECO:0000313" key="4">
    <source>
        <dbReference type="Proteomes" id="UP000234484"/>
    </source>
</evidence>
<evidence type="ECO:0000313" key="1">
    <source>
        <dbReference type="EMBL" id="ELY63624.1"/>
    </source>
</evidence>
<dbReference type="EMBL" id="AOIC01000112">
    <property type="protein sequence ID" value="ELY63624.1"/>
    <property type="molecule type" value="Genomic_DNA"/>
</dbReference>
<reference evidence="2 4" key="2">
    <citation type="submission" date="2017-12" db="EMBL/GenBank/DDBJ databases">
        <title>The characterization of oligonucleotides binding to NgAgo.</title>
        <authorList>
            <person name="Jiang L."/>
            <person name="He B."/>
            <person name="Kang J."/>
            <person name="Yu M."/>
            <person name="Li N."/>
            <person name="Fang Y."/>
            <person name="Tang Z."/>
            <person name="Wu P."/>
            <person name="Yao P."/>
            <person name="Huang J."/>
        </authorList>
    </citation>
    <scope>NUCLEOTIDE SEQUENCE [LARGE SCALE GENOMIC DNA]</scope>
    <source>
        <strain evidence="2 4">SP2</strain>
        <tissue evidence="2">Freeze-dried powder thallus</tissue>
    </source>
</reference>
<accession>L9XP96</accession>
<organism evidence="1 3">
    <name type="scientific">Natronobacterium gregoryi (strain ATCC 43098 / DSM 3393 / CCM 3738 / CIP 104747 / IAM 13177 / JCM 8860 / NBRC 102187 / NCIMB 2189 / SP2)</name>
    <dbReference type="NCBI Taxonomy" id="797304"/>
    <lineage>
        <taxon>Archaea</taxon>
        <taxon>Methanobacteriati</taxon>
        <taxon>Methanobacteriota</taxon>
        <taxon>Stenosarchaea group</taxon>
        <taxon>Halobacteria</taxon>
        <taxon>Halobacteriales</taxon>
        <taxon>Natrialbaceae</taxon>
        <taxon>Natronobacterium</taxon>
    </lineage>
</organism>
<evidence type="ECO:0000313" key="2">
    <source>
        <dbReference type="EMBL" id="PLK22038.1"/>
    </source>
</evidence>
<reference evidence="1 3" key="1">
    <citation type="journal article" date="2014" name="PLoS Genet.">
        <title>Phylogenetically driven sequencing of extremely halophilic archaea reveals strategies for static and dynamic osmo-response.</title>
        <authorList>
            <person name="Becker E.A."/>
            <person name="Seitzer P.M."/>
            <person name="Tritt A."/>
            <person name="Larsen D."/>
            <person name="Krusor M."/>
            <person name="Yao A.I."/>
            <person name="Wu D."/>
            <person name="Madern D."/>
            <person name="Eisen J.A."/>
            <person name="Darling A.E."/>
            <person name="Facciotti M.T."/>
        </authorList>
    </citation>
    <scope>NUCLEOTIDE SEQUENCE [LARGE SCALE GENOMIC DNA]</scope>
    <source>
        <strain evidence="1 3">SP2</strain>
    </source>
</reference>
<comment type="caution">
    <text evidence="1">The sequence shown here is derived from an EMBL/GenBank/DDBJ whole genome shotgun (WGS) entry which is preliminary data.</text>
</comment>
<sequence>MIGRDTWYRRRHRAGDVRAIGATTPDFVEKTTADLNAEISNGRIAACLPTRTVGRRFPPTATNYVTKTGAPVSSRRTVDEASGSIYWRSRPSASGSYGNRRFP</sequence>
<evidence type="ECO:0000313" key="3">
    <source>
        <dbReference type="Proteomes" id="UP000011613"/>
    </source>
</evidence>
<protein>
    <submittedName>
        <fullName evidence="1">Uncharacterized protein</fullName>
    </submittedName>
</protein>
<proteinExistence type="predicted"/>
<dbReference type="EMBL" id="PKKI01000002">
    <property type="protein sequence ID" value="PLK22038.1"/>
    <property type="molecule type" value="Genomic_DNA"/>
</dbReference>
<dbReference type="Proteomes" id="UP000234484">
    <property type="component" value="Unassembled WGS sequence"/>
</dbReference>
<gene>
    <name evidence="1" type="ORF">C490_15279</name>
    <name evidence="2" type="ORF">CYV19_01205</name>
</gene>
<dbReference type="Proteomes" id="UP000011613">
    <property type="component" value="Unassembled WGS sequence"/>
</dbReference>